<dbReference type="SUPFAM" id="SSF52833">
    <property type="entry name" value="Thioredoxin-like"/>
    <property type="match status" value="1"/>
</dbReference>
<evidence type="ECO:0000313" key="3">
    <source>
        <dbReference type="Proteomes" id="UP001183535"/>
    </source>
</evidence>
<dbReference type="Proteomes" id="UP001183535">
    <property type="component" value="Unassembled WGS sequence"/>
</dbReference>
<name>A0ABD5EY49_9ACTN</name>
<dbReference type="EMBL" id="JAVRES010000024">
    <property type="protein sequence ID" value="MDT0439245.1"/>
    <property type="molecule type" value="Genomic_DNA"/>
</dbReference>
<organism evidence="2 3">
    <name type="scientific">Streptomyces doudnae</name>
    <dbReference type="NCBI Taxonomy" id="3075536"/>
    <lineage>
        <taxon>Bacteria</taxon>
        <taxon>Bacillati</taxon>
        <taxon>Actinomycetota</taxon>
        <taxon>Actinomycetes</taxon>
        <taxon>Kitasatosporales</taxon>
        <taxon>Streptomycetaceae</taxon>
        <taxon>Streptomyces</taxon>
    </lineage>
</organism>
<comment type="caution">
    <text evidence="2">The sequence shown here is derived from an EMBL/GenBank/DDBJ whole genome shotgun (WGS) entry which is preliminary data.</text>
</comment>
<dbReference type="AlphaFoldDB" id="A0ABD5EY49"/>
<feature type="domain" description="Thioredoxin-like fold" evidence="1">
    <location>
        <begin position="55"/>
        <end position="222"/>
    </location>
</feature>
<sequence>MGNVRRPLAGATAAALAALVMTGCGQRPHYASDGTPLPAAYKEVGQLPERLAADGTTIVVGDPAAPTTVRLYEDPRCPIVEEFEATGAPALHGMTLRRETRTEYVLASFRDDRVGGDGSKRAVNALRAALEAGKFTEYRAVVFAHMRENEHAGGFSTEDLLNLAIQVPGLRSATFDSAVSTMKYADFVTASQQRYERAGGDDPLGPGTPAVAVNGTWIQGAQRDLIFGRTSFGRLLSQVNS</sequence>
<keyword evidence="3" id="KW-1185">Reference proteome</keyword>
<reference evidence="3" key="1">
    <citation type="submission" date="2023-07" db="EMBL/GenBank/DDBJ databases">
        <title>30 novel species of actinomycetes from the DSMZ collection.</title>
        <authorList>
            <person name="Nouioui I."/>
        </authorList>
    </citation>
    <scope>NUCLEOTIDE SEQUENCE [LARGE SCALE GENOMIC DNA]</scope>
    <source>
        <strain evidence="3">DSM 41981</strain>
    </source>
</reference>
<dbReference type="InterPro" id="IPR036249">
    <property type="entry name" value="Thioredoxin-like_sf"/>
</dbReference>
<dbReference type="RefSeq" id="WP_256089481.1">
    <property type="nucleotide sequence ID" value="NZ_JAVRES010000024.1"/>
</dbReference>
<dbReference type="Pfam" id="PF13462">
    <property type="entry name" value="Thioredoxin_4"/>
    <property type="match status" value="1"/>
</dbReference>
<protein>
    <submittedName>
        <fullName evidence="2">Thioredoxin domain-containing protein</fullName>
    </submittedName>
</protein>
<dbReference type="Gene3D" id="3.40.30.10">
    <property type="entry name" value="Glutaredoxin"/>
    <property type="match status" value="1"/>
</dbReference>
<evidence type="ECO:0000259" key="1">
    <source>
        <dbReference type="Pfam" id="PF13462"/>
    </source>
</evidence>
<dbReference type="PROSITE" id="PS51257">
    <property type="entry name" value="PROKAR_LIPOPROTEIN"/>
    <property type="match status" value="1"/>
</dbReference>
<accession>A0ABD5EY49</accession>
<gene>
    <name evidence="2" type="ORF">RM877_31740</name>
</gene>
<evidence type="ECO:0000313" key="2">
    <source>
        <dbReference type="EMBL" id="MDT0439245.1"/>
    </source>
</evidence>
<dbReference type="InterPro" id="IPR012336">
    <property type="entry name" value="Thioredoxin-like_fold"/>
</dbReference>
<proteinExistence type="predicted"/>